<comment type="similarity">
    <text evidence="1">Belongs to the universal stress protein A family.</text>
</comment>
<dbReference type="Gene3D" id="3.40.50.620">
    <property type="entry name" value="HUPs"/>
    <property type="match status" value="1"/>
</dbReference>
<organism evidence="3 4">
    <name type="scientific">Pseudaeromonas paramecii</name>
    <dbReference type="NCBI Taxonomy" id="2138166"/>
    <lineage>
        <taxon>Bacteria</taxon>
        <taxon>Pseudomonadati</taxon>
        <taxon>Pseudomonadota</taxon>
        <taxon>Gammaproteobacteria</taxon>
        <taxon>Aeromonadales</taxon>
        <taxon>Aeromonadaceae</taxon>
        <taxon>Pseudaeromonas</taxon>
    </lineage>
</organism>
<proteinExistence type="inferred from homology"/>
<comment type="caution">
    <text evidence="3">The sequence shown here is derived from an EMBL/GenBank/DDBJ whole genome shotgun (WGS) entry which is preliminary data.</text>
</comment>
<dbReference type="Proteomes" id="UP001501321">
    <property type="component" value="Unassembled WGS sequence"/>
</dbReference>
<dbReference type="Pfam" id="PF00582">
    <property type="entry name" value="Usp"/>
    <property type="match status" value="1"/>
</dbReference>
<dbReference type="InterPro" id="IPR014729">
    <property type="entry name" value="Rossmann-like_a/b/a_fold"/>
</dbReference>
<accession>A0ABP8Q9K5</accession>
<evidence type="ECO:0000313" key="3">
    <source>
        <dbReference type="EMBL" id="GAA4499806.1"/>
    </source>
</evidence>
<sequence>MYRNILLAYDGSTDGREALCQGAKLAKLCQAEVQLVAVVTTTQGVAMAEAVYPSAECIERDLAEARRVLEEGAAHLQAHGLTVTSYLRHGEPVDQIASIARQVGADLIVVGHREQGTLARWWRGSVGASLLANAPCNVLVCVMPCQSESDEQ</sequence>
<evidence type="ECO:0000259" key="2">
    <source>
        <dbReference type="Pfam" id="PF00582"/>
    </source>
</evidence>
<dbReference type="RefSeq" id="WP_345012725.1">
    <property type="nucleotide sequence ID" value="NZ_BAABFC010000013.1"/>
</dbReference>
<dbReference type="EMBL" id="BAABFC010000013">
    <property type="protein sequence ID" value="GAA4499806.1"/>
    <property type="molecule type" value="Genomic_DNA"/>
</dbReference>
<evidence type="ECO:0000256" key="1">
    <source>
        <dbReference type="ARBA" id="ARBA00008791"/>
    </source>
</evidence>
<dbReference type="CDD" id="cd00293">
    <property type="entry name" value="USP-like"/>
    <property type="match status" value="1"/>
</dbReference>
<dbReference type="SUPFAM" id="SSF52402">
    <property type="entry name" value="Adenine nucleotide alpha hydrolases-like"/>
    <property type="match status" value="1"/>
</dbReference>
<protein>
    <submittedName>
        <fullName evidence="3">Universal stress protein</fullName>
    </submittedName>
</protein>
<reference evidence="4" key="1">
    <citation type="journal article" date="2019" name="Int. J. Syst. Evol. Microbiol.">
        <title>The Global Catalogue of Microorganisms (GCM) 10K type strain sequencing project: providing services to taxonomists for standard genome sequencing and annotation.</title>
        <authorList>
            <consortium name="The Broad Institute Genomics Platform"/>
            <consortium name="The Broad Institute Genome Sequencing Center for Infectious Disease"/>
            <person name="Wu L."/>
            <person name="Ma J."/>
        </authorList>
    </citation>
    <scope>NUCLEOTIDE SEQUENCE [LARGE SCALE GENOMIC DNA]</scope>
    <source>
        <strain evidence="4">JCM 32226</strain>
    </source>
</reference>
<evidence type="ECO:0000313" key="4">
    <source>
        <dbReference type="Proteomes" id="UP001501321"/>
    </source>
</evidence>
<feature type="domain" description="UspA" evidence="2">
    <location>
        <begin position="1"/>
        <end position="140"/>
    </location>
</feature>
<dbReference type="PANTHER" id="PTHR46268:SF15">
    <property type="entry name" value="UNIVERSAL STRESS PROTEIN HP_0031"/>
    <property type="match status" value="1"/>
</dbReference>
<gene>
    <name evidence="3" type="ORF">GCM10023095_20500</name>
</gene>
<dbReference type="InterPro" id="IPR006016">
    <property type="entry name" value="UspA"/>
</dbReference>
<name>A0ABP8Q9K5_9GAMM</name>
<dbReference type="InterPro" id="IPR006015">
    <property type="entry name" value="Universal_stress_UspA"/>
</dbReference>
<dbReference type="PRINTS" id="PR01438">
    <property type="entry name" value="UNVRSLSTRESS"/>
</dbReference>
<dbReference type="PANTHER" id="PTHR46268">
    <property type="entry name" value="STRESS RESPONSE PROTEIN NHAX"/>
    <property type="match status" value="1"/>
</dbReference>
<keyword evidence="4" id="KW-1185">Reference proteome</keyword>